<dbReference type="RefSeq" id="WP_073597523.1">
    <property type="nucleotide sequence ID" value="NZ_MRCE01000080.1"/>
</dbReference>
<sequence length="366" mass="41831">MKIDHIHFYVEDAALWRNWFVRQMGFQAIGNGVQQNHTLIEVVKNGEVCFFLSSPLLPESPVAEFLRSHPPGVADVAFRVQNIETITTKAISYGAKLLQPIIQQNKLKWSKISGWGNLTHTLIEGTAPWELGIENWYTPTFDTSNSADSIIFTGIDHVVLNVATGELEPAVNWYEKVLELQRKQTFAIQTDWSALHSQVLVHPNKLVQFPINQPASPNSQIQEFLDFNGGAGIQHIALQTINLIETTKLLRNSQLKFLEVSPNYYNELQKRQNIPLNTEELQQIKQQQILVDWQQNNKSNPLEIAPLLLQIFTQPIFGKPTFFFELIERRFGYIQGEKIPPQGFGEGNFRALFQAIEKEQIKRSQS</sequence>
<keyword evidence="3" id="KW-0677">Repeat</keyword>
<name>A0A1U7I1C9_9CYAN</name>
<dbReference type="Pfam" id="PF00903">
    <property type="entry name" value="Glyoxalase"/>
    <property type="match status" value="1"/>
</dbReference>
<dbReference type="SUPFAM" id="SSF54593">
    <property type="entry name" value="Glyoxalase/Bleomycin resistance protein/Dihydroxybiphenyl dioxygenase"/>
    <property type="match status" value="1"/>
</dbReference>
<comment type="similarity">
    <text evidence="1">Belongs to the 4HPPD family.</text>
</comment>
<evidence type="ECO:0000256" key="3">
    <source>
        <dbReference type="ARBA" id="ARBA00022737"/>
    </source>
</evidence>
<dbReference type="Pfam" id="PF14696">
    <property type="entry name" value="Glyoxalase_5"/>
    <property type="match status" value="1"/>
</dbReference>
<accession>A0A1U7I1C9</accession>
<keyword evidence="4 5" id="KW-0408">Iron</keyword>
<gene>
    <name evidence="7" type="ORF">NIES2119_31940</name>
</gene>
<dbReference type="PANTHER" id="PTHR11959">
    <property type="entry name" value="4-HYDROXYPHENYLPYRUVATE DIOXYGENASE"/>
    <property type="match status" value="1"/>
</dbReference>
<dbReference type="Proteomes" id="UP000185860">
    <property type="component" value="Unassembled WGS sequence"/>
</dbReference>
<keyword evidence="7" id="KW-0560">Oxidoreductase</keyword>
<dbReference type="EMBL" id="MRCE01000080">
    <property type="protein sequence ID" value="OKH29823.1"/>
    <property type="molecule type" value="Genomic_DNA"/>
</dbReference>
<dbReference type="PIRSF" id="PIRSF009283">
    <property type="entry name" value="HPP_dOase"/>
    <property type="match status" value="1"/>
</dbReference>
<evidence type="ECO:0000259" key="6">
    <source>
        <dbReference type="PROSITE" id="PS51819"/>
    </source>
</evidence>
<protein>
    <submittedName>
        <fullName evidence="7">4-hydroxyphenylpyruvate dioxygenase</fullName>
    </submittedName>
</protein>
<keyword evidence="7" id="KW-0670">Pyruvate</keyword>
<dbReference type="PROSITE" id="PS51819">
    <property type="entry name" value="VOC"/>
    <property type="match status" value="2"/>
</dbReference>
<evidence type="ECO:0000256" key="5">
    <source>
        <dbReference type="PIRSR" id="PIRSR009283-1"/>
    </source>
</evidence>
<evidence type="ECO:0000313" key="7">
    <source>
        <dbReference type="EMBL" id="OKH29823.1"/>
    </source>
</evidence>
<dbReference type="PANTHER" id="PTHR11959:SF1">
    <property type="entry name" value="4-HYDROXYPHENYLPYRUVATE DIOXYGENASE"/>
    <property type="match status" value="1"/>
</dbReference>
<keyword evidence="7" id="KW-0223">Dioxygenase</keyword>
<dbReference type="OrthoDB" id="9780241at2"/>
<dbReference type="Gene3D" id="3.10.180.10">
    <property type="entry name" value="2,3-Dihydroxybiphenyl 1,2-Dioxygenase, domain 1"/>
    <property type="match status" value="2"/>
</dbReference>
<dbReference type="InterPro" id="IPR041736">
    <property type="entry name" value="4OHPhenylPyrv_dOase_N"/>
</dbReference>
<organism evidence="7 8">
    <name type="scientific">[Phormidium ambiguum] IAM M-71</name>
    <dbReference type="NCBI Taxonomy" id="454136"/>
    <lineage>
        <taxon>Bacteria</taxon>
        <taxon>Bacillati</taxon>
        <taxon>Cyanobacteriota</taxon>
        <taxon>Cyanophyceae</taxon>
        <taxon>Oscillatoriophycideae</taxon>
        <taxon>Aerosakkonematales</taxon>
        <taxon>Aerosakkonemataceae</taxon>
        <taxon>Floridanema</taxon>
    </lineage>
</organism>
<keyword evidence="2 5" id="KW-0479">Metal-binding</keyword>
<proteinExistence type="inferred from homology"/>
<dbReference type="CDD" id="cd08342">
    <property type="entry name" value="HPPD_N_like"/>
    <property type="match status" value="1"/>
</dbReference>
<dbReference type="GO" id="GO:0046872">
    <property type="term" value="F:metal ion binding"/>
    <property type="evidence" value="ECO:0007669"/>
    <property type="project" value="UniProtKB-KW"/>
</dbReference>
<feature type="binding site" evidence="5">
    <location>
        <position position="235"/>
    </location>
    <ligand>
        <name>Fe cation</name>
        <dbReference type="ChEBI" id="CHEBI:24875"/>
    </ligand>
</feature>
<evidence type="ECO:0000256" key="4">
    <source>
        <dbReference type="ARBA" id="ARBA00023004"/>
    </source>
</evidence>
<dbReference type="InterPro" id="IPR037523">
    <property type="entry name" value="VOC_core"/>
</dbReference>
<feature type="binding site" evidence="5">
    <location>
        <position position="157"/>
    </location>
    <ligand>
        <name>Fe cation</name>
        <dbReference type="ChEBI" id="CHEBI:24875"/>
    </ligand>
</feature>
<feature type="binding site" evidence="5">
    <location>
        <position position="325"/>
    </location>
    <ligand>
        <name>Fe cation</name>
        <dbReference type="ChEBI" id="CHEBI:24875"/>
    </ligand>
</feature>
<dbReference type="InterPro" id="IPR004360">
    <property type="entry name" value="Glyas_Fos-R_dOase_dom"/>
</dbReference>
<dbReference type="InterPro" id="IPR005956">
    <property type="entry name" value="4OHPhenylPyrv_dOase"/>
</dbReference>
<evidence type="ECO:0000256" key="2">
    <source>
        <dbReference type="ARBA" id="ARBA00022723"/>
    </source>
</evidence>
<evidence type="ECO:0000256" key="1">
    <source>
        <dbReference type="ARBA" id="ARBA00005877"/>
    </source>
</evidence>
<dbReference type="InterPro" id="IPR029068">
    <property type="entry name" value="Glyas_Bleomycin-R_OHBP_Dase"/>
</dbReference>
<evidence type="ECO:0000313" key="8">
    <source>
        <dbReference type="Proteomes" id="UP000185860"/>
    </source>
</evidence>
<dbReference type="NCBIfam" id="TIGR01263">
    <property type="entry name" value="4HPPD"/>
    <property type="match status" value="1"/>
</dbReference>
<dbReference type="STRING" id="454136.NIES2119_31940"/>
<feature type="domain" description="VOC" evidence="6">
    <location>
        <begin position="154"/>
        <end position="307"/>
    </location>
</feature>
<dbReference type="AlphaFoldDB" id="A0A1U7I1C9"/>
<reference evidence="7 8" key="1">
    <citation type="submission" date="2016-11" db="EMBL/GenBank/DDBJ databases">
        <title>Draft Genome Sequences of Nine Cyanobacterial Strains from Diverse Habitats.</title>
        <authorList>
            <person name="Zhu T."/>
            <person name="Hou S."/>
            <person name="Lu X."/>
            <person name="Hess W.R."/>
        </authorList>
    </citation>
    <scope>NUCLEOTIDE SEQUENCE [LARGE SCALE GENOMIC DNA]</scope>
    <source>
        <strain evidence="7 8">IAM M-71</strain>
    </source>
</reference>
<comment type="cofactor">
    <cofactor evidence="5">
        <name>Fe cation</name>
        <dbReference type="ChEBI" id="CHEBI:24875"/>
    </cofactor>
    <text evidence="5">Binds 1 Fe cation per subunit.</text>
</comment>
<dbReference type="GO" id="GO:0006572">
    <property type="term" value="P:L-tyrosine catabolic process"/>
    <property type="evidence" value="ECO:0007669"/>
    <property type="project" value="TreeGrafter"/>
</dbReference>
<feature type="domain" description="VOC" evidence="6">
    <location>
        <begin position="2"/>
        <end position="125"/>
    </location>
</feature>
<comment type="caution">
    <text evidence="7">The sequence shown here is derived from an EMBL/GenBank/DDBJ whole genome shotgun (WGS) entry which is preliminary data.</text>
</comment>
<dbReference type="GO" id="GO:0003868">
    <property type="term" value="F:4-hydroxyphenylpyruvate dioxygenase activity"/>
    <property type="evidence" value="ECO:0007669"/>
    <property type="project" value="InterPro"/>
</dbReference>